<feature type="transmembrane region" description="Helical" evidence="1">
    <location>
        <begin position="39"/>
        <end position="60"/>
    </location>
</feature>
<feature type="transmembrane region" description="Helical" evidence="1">
    <location>
        <begin position="67"/>
        <end position="87"/>
    </location>
</feature>
<reference evidence="2 3" key="1">
    <citation type="submission" date="2021-06" db="EMBL/GenBank/DDBJ databases">
        <authorList>
            <person name="Sun Q."/>
            <person name="Li D."/>
        </authorList>
    </citation>
    <scope>NUCLEOTIDE SEQUENCE [LARGE SCALE GENOMIC DNA]</scope>
    <source>
        <strain evidence="2 3">MSJ-11</strain>
    </source>
</reference>
<feature type="transmembrane region" description="Helical" evidence="1">
    <location>
        <begin position="283"/>
        <end position="300"/>
    </location>
</feature>
<feature type="transmembrane region" description="Helical" evidence="1">
    <location>
        <begin position="12"/>
        <end position="33"/>
    </location>
</feature>
<feature type="transmembrane region" description="Helical" evidence="1">
    <location>
        <begin position="342"/>
        <end position="360"/>
    </location>
</feature>
<proteinExistence type="predicted"/>
<keyword evidence="3" id="KW-1185">Reference proteome</keyword>
<feature type="transmembrane region" description="Helical" evidence="1">
    <location>
        <begin position="157"/>
        <end position="181"/>
    </location>
</feature>
<keyword evidence="1" id="KW-0812">Transmembrane</keyword>
<evidence type="ECO:0000313" key="3">
    <source>
        <dbReference type="Proteomes" id="UP000726170"/>
    </source>
</evidence>
<organism evidence="2 3">
    <name type="scientific">Clostridium mobile</name>
    <dbReference type="NCBI Taxonomy" id="2841512"/>
    <lineage>
        <taxon>Bacteria</taxon>
        <taxon>Bacillati</taxon>
        <taxon>Bacillota</taxon>
        <taxon>Clostridia</taxon>
        <taxon>Eubacteriales</taxon>
        <taxon>Clostridiaceae</taxon>
        <taxon>Clostridium</taxon>
    </lineage>
</organism>
<feature type="transmembrane region" description="Helical" evidence="1">
    <location>
        <begin position="99"/>
        <end position="121"/>
    </location>
</feature>
<feature type="transmembrane region" description="Helical" evidence="1">
    <location>
        <begin position="128"/>
        <end position="151"/>
    </location>
</feature>
<feature type="transmembrane region" description="Helical" evidence="1">
    <location>
        <begin position="306"/>
        <end position="330"/>
    </location>
</feature>
<dbReference type="CDD" id="cd21416">
    <property type="entry name" value="HDC_protein"/>
    <property type="match status" value="1"/>
</dbReference>
<evidence type="ECO:0000313" key="2">
    <source>
        <dbReference type="EMBL" id="MBU5484546.1"/>
    </source>
</evidence>
<name>A0ABS6EH52_9CLOT</name>
<dbReference type="Proteomes" id="UP000726170">
    <property type="component" value="Unassembled WGS sequence"/>
</dbReference>
<protein>
    <submittedName>
        <fullName evidence="2">Uncharacterized protein</fullName>
    </submittedName>
</protein>
<dbReference type="EMBL" id="JAHLQF010000002">
    <property type="protein sequence ID" value="MBU5484546.1"/>
    <property type="molecule type" value="Genomic_DNA"/>
</dbReference>
<keyword evidence="1" id="KW-0472">Membrane</keyword>
<keyword evidence="1" id="KW-1133">Transmembrane helix</keyword>
<dbReference type="RefSeq" id="WP_216439017.1">
    <property type="nucleotide sequence ID" value="NZ_JAHLQF010000002.1"/>
</dbReference>
<accession>A0ABS6EH52</accession>
<feature type="transmembrane region" description="Helical" evidence="1">
    <location>
        <begin position="219"/>
        <end position="240"/>
    </location>
</feature>
<dbReference type="InterPro" id="IPR049576">
    <property type="entry name" value="HDC-like"/>
</dbReference>
<comment type="caution">
    <text evidence="2">The sequence shown here is derived from an EMBL/GenBank/DDBJ whole genome shotgun (WGS) entry which is preliminary data.</text>
</comment>
<feature type="transmembrane region" description="Helical" evidence="1">
    <location>
        <begin position="380"/>
        <end position="402"/>
    </location>
</feature>
<feature type="transmembrane region" description="Helical" evidence="1">
    <location>
        <begin position="252"/>
        <end position="271"/>
    </location>
</feature>
<gene>
    <name evidence="2" type="ORF">KQI86_09405</name>
</gene>
<sequence>MNEVVLNSLLGASLHPVIYFAILIIFLAIGDVISTLSKAYIPSLFVFAVLLLIGVWTNIIPQEIVKLAGFSDAFISVVIVMIVVNMGSSLSINDLKVQWKTVVIGLGGLVGVALSVLLIGAPIFGWDMAVIATPVVGGGLVAAFEMQAAALQKGLDYMAMVAILILTLQNFPAFLVVPTLLKRVARKELVKRNKAENSQVKKIEEQTKKKLFPALPERYNTVSAILAKIAFVSVLAVLSSSLTKVVLNPYDISPTIFALFYGVVGVEIGILPKNGLDQAKTSGLFLIASFVGIMGTLATADKNEVVQTIVPVFGLIFIAMIGIALISIIVGKLLKIDWELSFAIGLNCLLGFPVNYLLTIESIKAVTDDEEEYEYLLEKIAPIMLVAGFTTITIGSVIMAGIMKNFL</sequence>
<evidence type="ECO:0000256" key="1">
    <source>
        <dbReference type="SAM" id="Phobius"/>
    </source>
</evidence>